<gene>
    <name evidence="2" type="ORF">Pr1d_12420</name>
</gene>
<feature type="domain" description="DUF6851" evidence="1">
    <location>
        <begin position="63"/>
        <end position="203"/>
    </location>
</feature>
<dbReference type="PANTHER" id="PTHR34599">
    <property type="entry name" value="PEROXIDASE-RELATED"/>
    <property type="match status" value="1"/>
</dbReference>
<proteinExistence type="predicted"/>
<dbReference type="PANTHER" id="PTHR34599:SF2">
    <property type="entry name" value="TRAF-TYPE DOMAIN-CONTAINING PROTEIN"/>
    <property type="match status" value="1"/>
</dbReference>
<dbReference type="InterPro" id="IPR036938">
    <property type="entry name" value="PAP2/HPO_sf"/>
</dbReference>
<reference evidence="2 3" key="1">
    <citation type="submission" date="2019-08" db="EMBL/GenBank/DDBJ databases">
        <title>Deep-cultivation of Planctomycetes and their phenomic and genomic characterization uncovers novel biology.</title>
        <authorList>
            <person name="Wiegand S."/>
            <person name="Jogler M."/>
            <person name="Boedeker C."/>
            <person name="Pinto D."/>
            <person name="Vollmers J."/>
            <person name="Rivas-Marin E."/>
            <person name="Kohn T."/>
            <person name="Peeters S.H."/>
            <person name="Heuer A."/>
            <person name="Rast P."/>
            <person name="Oberbeckmann S."/>
            <person name="Bunk B."/>
            <person name="Jeske O."/>
            <person name="Meyerdierks A."/>
            <person name="Storesund J.E."/>
            <person name="Kallscheuer N."/>
            <person name="Luecker S."/>
            <person name="Lage O.M."/>
            <person name="Pohl T."/>
            <person name="Merkel B.J."/>
            <person name="Hornburger P."/>
            <person name="Mueller R.-W."/>
            <person name="Bruemmer F."/>
            <person name="Labrenz M."/>
            <person name="Spormann A.M."/>
            <person name="Op den Camp H."/>
            <person name="Overmann J."/>
            <person name="Amann R."/>
            <person name="Jetten M.S.M."/>
            <person name="Mascher T."/>
            <person name="Medema M.H."/>
            <person name="Devos D.P."/>
            <person name="Kaster A.-K."/>
            <person name="Ovreas L."/>
            <person name="Rohde M."/>
            <person name="Galperin M.Y."/>
            <person name="Jogler C."/>
        </authorList>
    </citation>
    <scope>NUCLEOTIDE SEQUENCE [LARGE SCALE GENOMIC DNA]</scope>
    <source>
        <strain evidence="2 3">Pr1d</strain>
    </source>
</reference>
<accession>A0A5B9QIC4</accession>
<keyword evidence="3" id="KW-1185">Reference proteome</keyword>
<evidence type="ECO:0000313" key="3">
    <source>
        <dbReference type="Proteomes" id="UP000323917"/>
    </source>
</evidence>
<dbReference type="SUPFAM" id="SSF48317">
    <property type="entry name" value="Acid phosphatase/Vanadium-dependent haloperoxidase"/>
    <property type="match status" value="1"/>
</dbReference>
<dbReference type="Gene3D" id="1.10.606.10">
    <property type="entry name" value="Vanadium-containing Chloroperoxidase, domain 2"/>
    <property type="match status" value="1"/>
</dbReference>
<dbReference type="OrthoDB" id="7793240at2"/>
<dbReference type="CDD" id="cd03398">
    <property type="entry name" value="PAP2_haloperoxidase"/>
    <property type="match status" value="1"/>
</dbReference>
<dbReference type="InterPro" id="IPR016119">
    <property type="entry name" value="Br/Cl_peroxidase_C"/>
</dbReference>
<dbReference type="Pfam" id="PF21167">
    <property type="entry name" value="DUF6851"/>
    <property type="match status" value="1"/>
</dbReference>
<evidence type="ECO:0000313" key="2">
    <source>
        <dbReference type="EMBL" id="QEG33971.1"/>
    </source>
</evidence>
<sequence length="658" mass="71242">MYTLVLRRTVYLIFSLVGVIGNLEPAHAQPSVARLWNESLLDAIRIDFPAPTVHARNLYHSSAAMYDAWAAFDQVATGHFYTDKHAAGDVETARNEAISYAAYGVLSQRYTHAIDPIASQALFDNVMDTLGYDKNVTTTVGNSPAAIGNRIARQILDSQLNDGSNEANGYQDNTGYMPANPPMIVDFPAVTTDGVVDPNRWQPLYVTAFTLQNGIPLGINLQSYVGPHWGSVDTFALGRGGSGPYSWSEIDPGAPPQLGGVGDADYRDNTLALIRYSNSLDPSKGPGAEQINISPSTSGNRTLGTHVDQGYALNPVTGQPYADNMVKVADYGRVLAEFWADGPQSETPPGHWNVLANVVADNPLLVKRIGGVGPVVDDLEWDVKTYFALNGAVHDAAVAAWGVKREYDYTRPITMIRYQGGLGQSSDSNLPSYHPEGLPLEPGLIEIVTSDSIADGGKHRNAFLNANVDHNGEFFEYLSEQAMVGKIVVQAWNHEPADPVNDVSGTDWILAENWVPYQRDNFVTPAFAAYVSGHSTFSRAAAEVLAQITGSEYFPGGLGEAVFAPDFLHFESGPSEEIRLQWATYFDAADEAGISRLWGGIHVPPDDFGGRIMGSAIGIEAYLFAREHFGIVPEPASGVLLIFTSCWLLAGRQCVRGK</sequence>
<evidence type="ECO:0000259" key="1">
    <source>
        <dbReference type="Pfam" id="PF21167"/>
    </source>
</evidence>
<protein>
    <submittedName>
        <fullName evidence="2">PAP2 superfamily protein</fullName>
    </submittedName>
</protein>
<dbReference type="RefSeq" id="WP_148072672.1">
    <property type="nucleotide sequence ID" value="NZ_CP042913.1"/>
</dbReference>
<organism evidence="2 3">
    <name type="scientific">Bythopirellula goksoeyrii</name>
    <dbReference type="NCBI Taxonomy" id="1400387"/>
    <lineage>
        <taxon>Bacteria</taxon>
        <taxon>Pseudomonadati</taxon>
        <taxon>Planctomycetota</taxon>
        <taxon>Planctomycetia</taxon>
        <taxon>Pirellulales</taxon>
        <taxon>Lacipirellulaceae</taxon>
        <taxon>Bythopirellula</taxon>
    </lineage>
</organism>
<dbReference type="KEGG" id="bgok:Pr1d_12420"/>
<dbReference type="GO" id="GO:0004601">
    <property type="term" value="F:peroxidase activity"/>
    <property type="evidence" value="ECO:0007669"/>
    <property type="project" value="InterPro"/>
</dbReference>
<dbReference type="AlphaFoldDB" id="A0A5B9QIC4"/>
<dbReference type="EMBL" id="CP042913">
    <property type="protein sequence ID" value="QEG33971.1"/>
    <property type="molecule type" value="Genomic_DNA"/>
</dbReference>
<name>A0A5B9QIC4_9BACT</name>
<dbReference type="Proteomes" id="UP000323917">
    <property type="component" value="Chromosome"/>
</dbReference>
<dbReference type="InterPro" id="IPR052559">
    <property type="entry name" value="V-haloperoxidase"/>
</dbReference>
<dbReference type="InterPro" id="IPR049283">
    <property type="entry name" value="DUF6851"/>
</dbReference>